<reference evidence="1" key="1">
    <citation type="submission" date="2021-06" db="EMBL/GenBank/DDBJ databases">
        <authorList>
            <person name="Kallberg Y."/>
            <person name="Tangrot J."/>
            <person name="Rosling A."/>
        </authorList>
    </citation>
    <scope>NUCLEOTIDE SEQUENCE</scope>
    <source>
        <strain evidence="1">MA461A</strain>
    </source>
</reference>
<proteinExistence type="predicted"/>
<organism evidence="1 2">
    <name type="scientific">Racocetra persica</name>
    <dbReference type="NCBI Taxonomy" id="160502"/>
    <lineage>
        <taxon>Eukaryota</taxon>
        <taxon>Fungi</taxon>
        <taxon>Fungi incertae sedis</taxon>
        <taxon>Mucoromycota</taxon>
        <taxon>Glomeromycotina</taxon>
        <taxon>Glomeromycetes</taxon>
        <taxon>Diversisporales</taxon>
        <taxon>Gigasporaceae</taxon>
        <taxon>Racocetra</taxon>
    </lineage>
</organism>
<name>A0ACA9SNT3_9GLOM</name>
<feature type="non-terminal residue" evidence="1">
    <location>
        <position position="125"/>
    </location>
</feature>
<evidence type="ECO:0000313" key="1">
    <source>
        <dbReference type="EMBL" id="CAG8843563.1"/>
    </source>
</evidence>
<gene>
    <name evidence="1" type="ORF">RPERSI_LOCUS32820</name>
</gene>
<protein>
    <submittedName>
        <fullName evidence="1">23137_t:CDS:1</fullName>
    </submittedName>
</protein>
<accession>A0ACA9SNT3</accession>
<feature type="non-terminal residue" evidence="1">
    <location>
        <position position="1"/>
    </location>
</feature>
<dbReference type="Proteomes" id="UP000789920">
    <property type="component" value="Unassembled WGS sequence"/>
</dbReference>
<dbReference type="EMBL" id="CAJVQC010138874">
    <property type="protein sequence ID" value="CAG8843563.1"/>
    <property type="molecule type" value="Genomic_DNA"/>
</dbReference>
<keyword evidence="2" id="KW-1185">Reference proteome</keyword>
<comment type="caution">
    <text evidence="1">The sequence shown here is derived from an EMBL/GenBank/DDBJ whole genome shotgun (WGS) entry which is preliminary data.</text>
</comment>
<evidence type="ECO:0000313" key="2">
    <source>
        <dbReference type="Proteomes" id="UP000789920"/>
    </source>
</evidence>
<sequence>DDIVTIQEELGIVSYTNQEMAEEADKNARVNEAYQILHRVRKLNQNVVHVLTNLRGDNLLTDREDLLHFISYRCNVVEYPDLEEAHCLLADHLSEYDYDISVAEDCLSINSKITENNEGKELLLN</sequence>